<protein>
    <submittedName>
        <fullName evidence="1">LysR family transcriptional regulator</fullName>
    </submittedName>
</protein>
<reference evidence="1 2" key="1">
    <citation type="submission" date="2020-04" db="EMBL/GenBank/DDBJ databases">
        <authorList>
            <person name="Depoorter E."/>
        </authorList>
    </citation>
    <scope>NUCLEOTIDE SEQUENCE [LARGE SCALE GENOMIC DNA]</scope>
    <source>
        <strain evidence="1 2">BCC0217</strain>
    </source>
</reference>
<gene>
    <name evidence="1" type="ORF">BLA3211_07226</name>
</gene>
<name>A0A6J5JP46_9BURK</name>
<accession>A0A6J5JP46</accession>
<dbReference type="AlphaFoldDB" id="A0A6J5JP46"/>
<dbReference type="Proteomes" id="UP000494301">
    <property type="component" value="Unassembled WGS sequence"/>
</dbReference>
<proteinExistence type="predicted"/>
<evidence type="ECO:0000313" key="1">
    <source>
        <dbReference type="EMBL" id="CAB3972937.1"/>
    </source>
</evidence>
<sequence>MTGQPAGQQLNGGTLERQRDIVRNPAYAWPAAALLDLVGQPSARTFCLLFRDSTVLASSAESFFRGIDEAVQAEQANAVGTKRGTRSRAPRA</sequence>
<evidence type="ECO:0000313" key="2">
    <source>
        <dbReference type="Proteomes" id="UP000494301"/>
    </source>
</evidence>
<organism evidence="1 2">
    <name type="scientific">Burkholderia aenigmatica</name>
    <dbReference type="NCBI Taxonomy" id="2015348"/>
    <lineage>
        <taxon>Bacteria</taxon>
        <taxon>Pseudomonadati</taxon>
        <taxon>Pseudomonadota</taxon>
        <taxon>Betaproteobacteria</taxon>
        <taxon>Burkholderiales</taxon>
        <taxon>Burkholderiaceae</taxon>
        <taxon>Burkholderia</taxon>
        <taxon>Burkholderia cepacia complex</taxon>
    </lineage>
</organism>
<dbReference type="EMBL" id="CABWIL020000036">
    <property type="protein sequence ID" value="CAB3972937.1"/>
    <property type="molecule type" value="Genomic_DNA"/>
</dbReference>